<dbReference type="InterPro" id="IPR025875">
    <property type="entry name" value="Leu-rich_rpt_4"/>
</dbReference>
<proteinExistence type="predicted"/>
<dbReference type="InterPro" id="IPR003591">
    <property type="entry name" value="Leu-rich_rpt_typical-subtyp"/>
</dbReference>
<dbReference type="EMBL" id="JAODUO010001590">
    <property type="protein sequence ID" value="KAK2161241.1"/>
    <property type="molecule type" value="Genomic_DNA"/>
</dbReference>
<evidence type="ECO:0000256" key="1">
    <source>
        <dbReference type="ARBA" id="ARBA00022614"/>
    </source>
</evidence>
<dbReference type="SUPFAM" id="SSF52075">
    <property type="entry name" value="Outer arm dynein light chain 1"/>
    <property type="match status" value="1"/>
</dbReference>
<dbReference type="Gene3D" id="3.80.10.10">
    <property type="entry name" value="Ribonuclease Inhibitor"/>
    <property type="match status" value="2"/>
</dbReference>
<evidence type="ECO:0000313" key="4">
    <source>
        <dbReference type="EMBL" id="KAK2190410.1"/>
    </source>
</evidence>
<dbReference type="PROSITE" id="PS51450">
    <property type="entry name" value="LRR"/>
    <property type="match status" value="6"/>
</dbReference>
<dbReference type="EMBL" id="JAODUO010000081">
    <property type="protein sequence ID" value="KAK2190410.1"/>
    <property type="molecule type" value="Genomic_DNA"/>
</dbReference>
<dbReference type="Proteomes" id="UP001209878">
    <property type="component" value="Unassembled WGS sequence"/>
</dbReference>
<dbReference type="AlphaFoldDB" id="A0AAD9JYG2"/>
<dbReference type="InterPro" id="IPR032675">
    <property type="entry name" value="LRR_dom_sf"/>
</dbReference>
<gene>
    <name evidence="3" type="ORF">NP493_1574g00017</name>
    <name evidence="4" type="ORF">NP493_82g05041</name>
</gene>
<dbReference type="PANTHER" id="PTHR46652">
    <property type="entry name" value="LEUCINE-RICH REPEAT AND IQ DOMAIN-CONTAINING PROTEIN 1-RELATED"/>
    <property type="match status" value="1"/>
</dbReference>
<reference evidence="3" key="1">
    <citation type="journal article" date="2023" name="Mol. Biol. Evol.">
        <title>Third-Generation Sequencing Reveals the Adaptive Role of the Epigenome in Three Deep-Sea Polychaetes.</title>
        <authorList>
            <person name="Perez M."/>
            <person name="Aroh O."/>
            <person name="Sun Y."/>
            <person name="Lan Y."/>
            <person name="Juniper S.K."/>
            <person name="Young C.R."/>
            <person name="Angers B."/>
            <person name="Qian P.Y."/>
        </authorList>
    </citation>
    <scope>NUCLEOTIDE SEQUENCE</scope>
    <source>
        <strain evidence="3">R07B-5</strain>
    </source>
</reference>
<organism evidence="3 5">
    <name type="scientific">Ridgeia piscesae</name>
    <name type="common">Tubeworm</name>
    <dbReference type="NCBI Taxonomy" id="27915"/>
    <lineage>
        <taxon>Eukaryota</taxon>
        <taxon>Metazoa</taxon>
        <taxon>Spiralia</taxon>
        <taxon>Lophotrochozoa</taxon>
        <taxon>Annelida</taxon>
        <taxon>Polychaeta</taxon>
        <taxon>Sedentaria</taxon>
        <taxon>Canalipalpata</taxon>
        <taxon>Sabellida</taxon>
        <taxon>Siboglinidae</taxon>
        <taxon>Ridgeia</taxon>
    </lineage>
</organism>
<dbReference type="SUPFAM" id="SSF52058">
    <property type="entry name" value="L domain-like"/>
    <property type="match status" value="1"/>
</dbReference>
<dbReference type="PANTHER" id="PTHR46652:SF3">
    <property type="entry name" value="LEUCINE-RICH REPEAT-CONTAINING PROTEIN 9"/>
    <property type="match status" value="1"/>
</dbReference>
<accession>A0AAD9JYG2</accession>
<dbReference type="SMART" id="SM00369">
    <property type="entry name" value="LRR_TYP"/>
    <property type="match status" value="2"/>
</dbReference>
<comment type="caution">
    <text evidence="3">The sequence shown here is derived from an EMBL/GenBank/DDBJ whole genome shotgun (WGS) entry which is preliminary data.</text>
</comment>
<dbReference type="InterPro" id="IPR050836">
    <property type="entry name" value="SDS22/Internalin_LRR"/>
</dbReference>
<dbReference type="Pfam" id="PF13855">
    <property type="entry name" value="LRR_8"/>
    <property type="match status" value="1"/>
</dbReference>
<dbReference type="Pfam" id="PF12799">
    <property type="entry name" value="LRR_4"/>
    <property type="match status" value="1"/>
</dbReference>
<evidence type="ECO:0000313" key="5">
    <source>
        <dbReference type="Proteomes" id="UP001209878"/>
    </source>
</evidence>
<keyword evidence="1" id="KW-0433">Leucine-rich repeat</keyword>
<keyword evidence="2" id="KW-0677">Repeat</keyword>
<name>A0AAD9JYG2_RIDPI</name>
<dbReference type="SMART" id="SM00365">
    <property type="entry name" value="LRR_SD22"/>
    <property type="match status" value="3"/>
</dbReference>
<keyword evidence="5" id="KW-1185">Reference proteome</keyword>
<sequence length="268" mass="30836">MNSLLYLDVSWNTLSNTRDEMAVLRKYMPVLSVLDIRHNYWQKPEGLRLRIIGRLKTLTKLDGVQVGDEETAAALRMAAGSRISQVSLLMHSRTDTEPLRTLSLQTHAHTLAMYSNKKPDRAVDLDNNWYLKVTTLNLDGQHISKLSNLERLENLQWASFNNNDLTKIEGLDNCQKLEELSLESNCITRIEGLTRLEQLRHLNLSHNYIDCLEHTGFDRLPQLHYLDLEDNCITSLAGLQRALSLTELYISNNLVESVREIFYLKVCL</sequence>
<protein>
    <submittedName>
        <fullName evidence="3">Uncharacterized protein</fullName>
    </submittedName>
</protein>
<evidence type="ECO:0000313" key="3">
    <source>
        <dbReference type="EMBL" id="KAK2161241.1"/>
    </source>
</evidence>
<evidence type="ECO:0000256" key="2">
    <source>
        <dbReference type="ARBA" id="ARBA00022737"/>
    </source>
</evidence>
<dbReference type="InterPro" id="IPR001611">
    <property type="entry name" value="Leu-rich_rpt"/>
</dbReference>